<evidence type="ECO:0000256" key="5">
    <source>
        <dbReference type="ARBA" id="ARBA00023204"/>
    </source>
</evidence>
<dbReference type="GO" id="GO:0016787">
    <property type="term" value="F:hydrolase activity"/>
    <property type="evidence" value="ECO:0007669"/>
    <property type="project" value="UniProtKB-KW"/>
</dbReference>
<comment type="similarity">
    <text evidence="6">Belongs to the Vsr family.</text>
</comment>
<dbReference type="PIRSF" id="PIRSF018267">
    <property type="entry name" value="VSR_endonuc"/>
    <property type="match status" value="1"/>
</dbReference>
<name>A0AAE2MKT2_RHILE</name>
<keyword evidence="2 7" id="KW-0255">Endonuclease</keyword>
<dbReference type="EMBL" id="JACIGO010000003">
    <property type="protein sequence ID" value="MBB4291438.1"/>
    <property type="molecule type" value="Genomic_DNA"/>
</dbReference>
<evidence type="ECO:0000313" key="8">
    <source>
        <dbReference type="Proteomes" id="UP000538507"/>
    </source>
</evidence>
<dbReference type="Gene3D" id="3.40.960.10">
    <property type="entry name" value="VSR Endonuclease"/>
    <property type="match status" value="1"/>
</dbReference>
<protein>
    <submittedName>
        <fullName evidence="7">DNA mismatch endonuclease (Patch repair protein)</fullName>
        <ecNumber evidence="7">3.1.-.-</ecNumber>
    </submittedName>
</protein>
<evidence type="ECO:0000256" key="4">
    <source>
        <dbReference type="ARBA" id="ARBA00022801"/>
    </source>
</evidence>
<dbReference type="GO" id="GO:0006298">
    <property type="term" value="P:mismatch repair"/>
    <property type="evidence" value="ECO:0007669"/>
    <property type="project" value="InterPro"/>
</dbReference>
<keyword evidence="5" id="KW-0234">DNA repair</keyword>
<dbReference type="NCBIfam" id="TIGR00632">
    <property type="entry name" value="vsr"/>
    <property type="match status" value="1"/>
</dbReference>
<sequence>MSRIRAKNTKPEILVRQLTYSLGYRYRLHPNDVPGKPDLAFKSRKKAIFVHGCFWHQHDDPACKISHAPKSNTDYWAPKLQKNLDRDKRVTAELDRIGWKSMTVWECQLQNLEDIQNQIDAFLRPET</sequence>
<dbReference type="InterPro" id="IPR004603">
    <property type="entry name" value="DNA_mismatch_endonuc_vsr"/>
</dbReference>
<dbReference type="SUPFAM" id="SSF52980">
    <property type="entry name" value="Restriction endonuclease-like"/>
    <property type="match status" value="1"/>
</dbReference>
<evidence type="ECO:0000256" key="1">
    <source>
        <dbReference type="ARBA" id="ARBA00022722"/>
    </source>
</evidence>
<comment type="caution">
    <text evidence="7">The sequence shown here is derived from an EMBL/GenBank/DDBJ whole genome shotgun (WGS) entry which is preliminary data.</text>
</comment>
<gene>
    <name evidence="7" type="ORF">GGE16_003497</name>
</gene>
<keyword evidence="4 7" id="KW-0378">Hydrolase</keyword>
<dbReference type="Proteomes" id="UP000538507">
    <property type="component" value="Unassembled WGS sequence"/>
</dbReference>
<dbReference type="AlphaFoldDB" id="A0AAE2MKT2"/>
<evidence type="ECO:0000256" key="3">
    <source>
        <dbReference type="ARBA" id="ARBA00022763"/>
    </source>
</evidence>
<dbReference type="EC" id="3.1.-.-" evidence="7"/>
<accession>A0AAE2MKT2</accession>
<proteinExistence type="inferred from homology"/>
<organism evidence="7 8">
    <name type="scientific">Rhizobium leguminosarum</name>
    <dbReference type="NCBI Taxonomy" id="384"/>
    <lineage>
        <taxon>Bacteria</taxon>
        <taxon>Pseudomonadati</taxon>
        <taxon>Pseudomonadota</taxon>
        <taxon>Alphaproteobacteria</taxon>
        <taxon>Hyphomicrobiales</taxon>
        <taxon>Rhizobiaceae</taxon>
        <taxon>Rhizobium/Agrobacterium group</taxon>
        <taxon>Rhizobium</taxon>
    </lineage>
</organism>
<evidence type="ECO:0000256" key="6">
    <source>
        <dbReference type="ARBA" id="ARBA00029466"/>
    </source>
</evidence>
<dbReference type="InterPro" id="IPR011335">
    <property type="entry name" value="Restrct_endonuc-II-like"/>
</dbReference>
<reference evidence="7 8" key="1">
    <citation type="submission" date="2020-08" db="EMBL/GenBank/DDBJ databases">
        <title>Genomic Encyclopedia of Type Strains, Phase IV (KMG-V): Genome sequencing to study the core and pangenomes of soil and plant-associated prokaryotes.</title>
        <authorList>
            <person name="Whitman W."/>
        </authorList>
    </citation>
    <scope>NUCLEOTIDE SEQUENCE [LARGE SCALE GENOMIC DNA]</scope>
    <source>
        <strain evidence="7 8">SEMIA 415</strain>
    </source>
</reference>
<dbReference type="GO" id="GO:0004519">
    <property type="term" value="F:endonuclease activity"/>
    <property type="evidence" value="ECO:0007669"/>
    <property type="project" value="UniProtKB-KW"/>
</dbReference>
<dbReference type="CDD" id="cd00221">
    <property type="entry name" value="Vsr"/>
    <property type="match status" value="1"/>
</dbReference>
<evidence type="ECO:0000313" key="7">
    <source>
        <dbReference type="EMBL" id="MBB4291438.1"/>
    </source>
</evidence>
<evidence type="ECO:0000256" key="2">
    <source>
        <dbReference type="ARBA" id="ARBA00022759"/>
    </source>
</evidence>
<keyword evidence="1" id="KW-0540">Nuclease</keyword>
<keyword evidence="3" id="KW-0227">DNA damage</keyword>
<dbReference type="Pfam" id="PF03852">
    <property type="entry name" value="Vsr"/>
    <property type="match status" value="1"/>
</dbReference>